<dbReference type="PANTHER" id="PTHR23011">
    <property type="entry name" value="CYCLIC NUCLEOTIDE-BINDING DOMAIN CONTAINING PROTEIN"/>
    <property type="match status" value="1"/>
</dbReference>
<dbReference type="InterPro" id="IPR018490">
    <property type="entry name" value="cNMP-bd_dom_sf"/>
</dbReference>
<dbReference type="SUPFAM" id="SSF51206">
    <property type="entry name" value="cAMP-binding domain-like"/>
    <property type="match status" value="2"/>
</dbReference>
<evidence type="ECO:0000259" key="2">
    <source>
        <dbReference type="PROSITE" id="PS50042"/>
    </source>
</evidence>
<name>A0A812CFI1_ACAPH</name>
<evidence type="ECO:0000313" key="4">
    <source>
        <dbReference type="Proteomes" id="UP000597762"/>
    </source>
</evidence>
<sequence length="641" mass="74084">MGDEEEHKKPEPRLLVCQTAKPRSASKDKALIEQLAKRISHLKSSIALEKRKTKSVIEPMTERKPPVNQVPSKSQIKLPRQKNDTVGARIACDRWQVAIGLVMGMAKMATRSMQVETEPFSVGDLVFDPSLFKANKNYVVLTDDSKFVLSQLPEKRSEQQIEELTKNLKEIGIKSFNEYPADVQRKLVRIARYEVVTPQRVIIRQGRPSENLYFLIDGTVVAIERIRGANDEYESEDLLILRKGAMFGETEMINRLNRRATVISKANVELLTLERSDLLKVYSNYEHPTESQDHIKFLQHCDFIDLWPINKLVNDLDICTPYFFKQNALIIEDGSKTDFLVVVRSGQCRVIRKLYKNVSKNVPKVDGQTKSNKVKMLEYNDELLRNNFRHFSRHGSQFDSVFRADSFEQKLRVNANVEQIIDQIRPQPSQTLKTRPSLQSHCSQSYGEMSKSTLTRHGSKRLERGNSFRKQKSIRTLNNRIEQDVENELAILEYSQKTKLEKALLLPKTQEYLLKENETDNENENEAVYIQIDILKKKDVFGLDTLVFDKYYDHPDATGLCLVSGENEKGVDVVFLSKTFFVEHASEQVAWRVRRMMKSHPDAETLWAEIERQELWADYKEAVIDDIFMGKPILLKTAPWL</sequence>
<organism evidence="3 4">
    <name type="scientific">Acanthosepion pharaonis</name>
    <name type="common">Pharaoh cuttlefish</name>
    <name type="synonym">Sepia pharaonis</name>
    <dbReference type="NCBI Taxonomy" id="158019"/>
    <lineage>
        <taxon>Eukaryota</taxon>
        <taxon>Metazoa</taxon>
        <taxon>Spiralia</taxon>
        <taxon>Lophotrochozoa</taxon>
        <taxon>Mollusca</taxon>
        <taxon>Cephalopoda</taxon>
        <taxon>Coleoidea</taxon>
        <taxon>Decapodiformes</taxon>
        <taxon>Sepiida</taxon>
        <taxon>Sepiina</taxon>
        <taxon>Sepiidae</taxon>
        <taxon>Acanthosepion</taxon>
    </lineage>
</organism>
<evidence type="ECO:0000256" key="1">
    <source>
        <dbReference type="SAM" id="MobiDB-lite"/>
    </source>
</evidence>
<dbReference type="SMART" id="SM00100">
    <property type="entry name" value="cNMP"/>
    <property type="match status" value="1"/>
</dbReference>
<feature type="region of interest" description="Disordered" evidence="1">
    <location>
        <begin position="62"/>
        <end position="81"/>
    </location>
</feature>
<accession>A0A812CFI1</accession>
<reference evidence="3" key="1">
    <citation type="submission" date="2021-01" db="EMBL/GenBank/DDBJ databases">
        <authorList>
            <person name="Li R."/>
            <person name="Bekaert M."/>
        </authorList>
    </citation>
    <scope>NUCLEOTIDE SEQUENCE</scope>
    <source>
        <strain evidence="3">Farmed</strain>
    </source>
</reference>
<dbReference type="Proteomes" id="UP000597762">
    <property type="component" value="Unassembled WGS sequence"/>
</dbReference>
<evidence type="ECO:0000313" key="3">
    <source>
        <dbReference type="EMBL" id="CAE1273527.1"/>
    </source>
</evidence>
<proteinExistence type="predicted"/>
<protein>
    <recommendedName>
        <fullName evidence="2">Cyclic nucleotide-binding domain-containing protein</fullName>
    </recommendedName>
</protein>
<dbReference type="InterPro" id="IPR000595">
    <property type="entry name" value="cNMP-bd_dom"/>
</dbReference>
<dbReference type="EMBL" id="CAHIKZ030001730">
    <property type="protein sequence ID" value="CAE1273527.1"/>
    <property type="molecule type" value="Genomic_DNA"/>
</dbReference>
<dbReference type="CDD" id="cd00038">
    <property type="entry name" value="CAP_ED"/>
    <property type="match status" value="1"/>
</dbReference>
<dbReference type="PROSITE" id="PS50042">
    <property type="entry name" value="CNMP_BINDING_3"/>
    <property type="match status" value="1"/>
</dbReference>
<dbReference type="Gene3D" id="2.60.120.10">
    <property type="entry name" value="Jelly Rolls"/>
    <property type="match status" value="2"/>
</dbReference>
<gene>
    <name evidence="3" type="ORF">SPHA_38216</name>
</gene>
<dbReference type="OrthoDB" id="166212at2759"/>
<feature type="compositionally biased region" description="Polar residues" evidence="1">
    <location>
        <begin position="442"/>
        <end position="456"/>
    </location>
</feature>
<feature type="domain" description="Cyclic nucleotide-binding" evidence="2">
    <location>
        <begin position="175"/>
        <end position="281"/>
    </location>
</feature>
<comment type="caution">
    <text evidence="3">The sequence shown here is derived from an EMBL/GenBank/DDBJ whole genome shotgun (WGS) entry which is preliminary data.</text>
</comment>
<dbReference type="AlphaFoldDB" id="A0A812CFI1"/>
<dbReference type="PANTHER" id="PTHR23011:SF28">
    <property type="entry name" value="CYCLIC NUCLEOTIDE-BINDING DOMAIN CONTAINING PROTEIN"/>
    <property type="match status" value="1"/>
</dbReference>
<dbReference type="InterPro" id="IPR014710">
    <property type="entry name" value="RmlC-like_jellyroll"/>
</dbReference>
<feature type="region of interest" description="Disordered" evidence="1">
    <location>
        <begin position="442"/>
        <end position="462"/>
    </location>
</feature>
<keyword evidence="4" id="KW-1185">Reference proteome</keyword>
<dbReference type="Pfam" id="PF00027">
    <property type="entry name" value="cNMP_binding"/>
    <property type="match status" value="1"/>
</dbReference>